<protein>
    <submittedName>
        <fullName evidence="1">Uncharacterized protein</fullName>
    </submittedName>
</protein>
<name>A0A4Q7L279_9PSEU</name>
<gene>
    <name evidence="1" type="ORF">EV193_102620</name>
</gene>
<evidence type="ECO:0000313" key="2">
    <source>
        <dbReference type="Proteomes" id="UP000294257"/>
    </source>
</evidence>
<dbReference type="OrthoDB" id="5195799at2"/>
<reference evidence="1 2" key="1">
    <citation type="submission" date="2019-02" db="EMBL/GenBank/DDBJ databases">
        <title>Genomic Encyclopedia of Type Strains, Phase IV (KMG-IV): sequencing the most valuable type-strain genomes for metagenomic binning, comparative biology and taxonomic classification.</title>
        <authorList>
            <person name="Goeker M."/>
        </authorList>
    </citation>
    <scope>NUCLEOTIDE SEQUENCE [LARGE SCALE GENOMIC DNA]</scope>
    <source>
        <strain evidence="1 2">DSM 101727</strain>
    </source>
</reference>
<sequence>MSPPTPTPEPGQLADEIADAVLAHPAVARLDGGPFGVVATLVPGRKVIGVTVDESAGAVEIAVVLLAGNPIPAVVAELRERVRAISGAGAVDVTVTDIVDGDA</sequence>
<comment type="caution">
    <text evidence="1">The sequence shown here is derived from an EMBL/GenBank/DDBJ whole genome shotgun (WGS) entry which is preliminary data.</text>
</comment>
<dbReference type="RefSeq" id="WP_130343451.1">
    <property type="nucleotide sequence ID" value="NZ_SGWQ01000002.1"/>
</dbReference>
<proteinExistence type="predicted"/>
<evidence type="ECO:0000313" key="1">
    <source>
        <dbReference type="EMBL" id="RZS43639.1"/>
    </source>
</evidence>
<dbReference type="Proteomes" id="UP000294257">
    <property type="component" value="Unassembled WGS sequence"/>
</dbReference>
<organism evidence="1 2">
    <name type="scientific">Herbihabitans rhizosphaerae</name>
    <dbReference type="NCBI Taxonomy" id="1872711"/>
    <lineage>
        <taxon>Bacteria</taxon>
        <taxon>Bacillati</taxon>
        <taxon>Actinomycetota</taxon>
        <taxon>Actinomycetes</taxon>
        <taxon>Pseudonocardiales</taxon>
        <taxon>Pseudonocardiaceae</taxon>
        <taxon>Herbihabitans</taxon>
    </lineage>
</organism>
<dbReference type="EMBL" id="SGWQ01000002">
    <property type="protein sequence ID" value="RZS43639.1"/>
    <property type="molecule type" value="Genomic_DNA"/>
</dbReference>
<accession>A0A4Q7L279</accession>
<keyword evidence="2" id="KW-1185">Reference proteome</keyword>
<dbReference type="AlphaFoldDB" id="A0A4Q7L279"/>